<feature type="compositionally biased region" description="Polar residues" evidence="1">
    <location>
        <begin position="1"/>
        <end position="10"/>
    </location>
</feature>
<dbReference type="EnsemblPlants" id="TuG1812G0700004644.01.T01">
    <property type="protein sequence ID" value="TuG1812G0700004644.01.T01.cds465957"/>
    <property type="gene ID" value="TuG1812G0700004644.01"/>
</dbReference>
<evidence type="ECO:0000256" key="1">
    <source>
        <dbReference type="SAM" id="MobiDB-lite"/>
    </source>
</evidence>
<name>A0A8R7V9W0_TRIUA</name>
<accession>A0A8R7V9W0</accession>
<proteinExistence type="predicted"/>
<organism evidence="2 3">
    <name type="scientific">Triticum urartu</name>
    <name type="common">Red wild einkorn</name>
    <name type="synonym">Crithodium urartu</name>
    <dbReference type="NCBI Taxonomy" id="4572"/>
    <lineage>
        <taxon>Eukaryota</taxon>
        <taxon>Viridiplantae</taxon>
        <taxon>Streptophyta</taxon>
        <taxon>Embryophyta</taxon>
        <taxon>Tracheophyta</taxon>
        <taxon>Spermatophyta</taxon>
        <taxon>Magnoliopsida</taxon>
        <taxon>Liliopsida</taxon>
        <taxon>Poales</taxon>
        <taxon>Poaceae</taxon>
        <taxon>BOP clade</taxon>
        <taxon>Pooideae</taxon>
        <taxon>Triticodae</taxon>
        <taxon>Triticeae</taxon>
        <taxon>Triticinae</taxon>
        <taxon>Triticum</taxon>
    </lineage>
</organism>
<sequence>SFPSQPSRRTNAAAEPLRPLQPPPPLTCSTSTNINGAGASRSTSLPSTPIWCARWTSTSSLRLRHRDWSTPSVLDACLPPQHQIPRQHRAPPSCCKPADGKHMRKRCFLAPLPSLGRRATTMPPR</sequence>
<dbReference type="AlphaFoldDB" id="A0A8R7V9W0"/>
<evidence type="ECO:0000313" key="2">
    <source>
        <dbReference type="EnsemblPlants" id="TuG1812G0700004644.01.T01.cds465957"/>
    </source>
</evidence>
<dbReference type="Proteomes" id="UP000015106">
    <property type="component" value="Chromosome 7"/>
</dbReference>
<reference evidence="2" key="2">
    <citation type="submission" date="2018-03" db="EMBL/GenBank/DDBJ databases">
        <title>The Triticum urartu genome reveals the dynamic nature of wheat genome evolution.</title>
        <authorList>
            <person name="Ling H."/>
            <person name="Ma B."/>
            <person name="Shi X."/>
            <person name="Liu H."/>
            <person name="Dong L."/>
            <person name="Sun H."/>
            <person name="Cao Y."/>
            <person name="Gao Q."/>
            <person name="Zheng S."/>
            <person name="Li Y."/>
            <person name="Yu Y."/>
            <person name="Du H."/>
            <person name="Qi M."/>
            <person name="Li Y."/>
            <person name="Yu H."/>
            <person name="Cui Y."/>
            <person name="Wang N."/>
            <person name="Chen C."/>
            <person name="Wu H."/>
            <person name="Zhao Y."/>
            <person name="Zhang J."/>
            <person name="Li Y."/>
            <person name="Zhou W."/>
            <person name="Zhang B."/>
            <person name="Hu W."/>
            <person name="Eijk M."/>
            <person name="Tang J."/>
            <person name="Witsenboer H."/>
            <person name="Zhao S."/>
            <person name="Li Z."/>
            <person name="Zhang A."/>
            <person name="Wang D."/>
            <person name="Liang C."/>
        </authorList>
    </citation>
    <scope>NUCLEOTIDE SEQUENCE [LARGE SCALE GENOMIC DNA]</scope>
    <source>
        <strain evidence="2">cv. G1812</strain>
    </source>
</reference>
<feature type="compositionally biased region" description="Polar residues" evidence="1">
    <location>
        <begin position="27"/>
        <end position="47"/>
    </location>
</feature>
<keyword evidence="3" id="KW-1185">Reference proteome</keyword>
<evidence type="ECO:0000313" key="3">
    <source>
        <dbReference type="Proteomes" id="UP000015106"/>
    </source>
</evidence>
<reference evidence="2" key="3">
    <citation type="submission" date="2022-06" db="UniProtKB">
        <authorList>
            <consortium name="EnsemblPlants"/>
        </authorList>
    </citation>
    <scope>IDENTIFICATION</scope>
</reference>
<feature type="region of interest" description="Disordered" evidence="1">
    <location>
        <begin position="1"/>
        <end position="47"/>
    </location>
</feature>
<dbReference type="Gramene" id="TuG1812G0700004644.01.T01">
    <property type="protein sequence ID" value="TuG1812G0700004644.01.T01.cds465957"/>
    <property type="gene ID" value="TuG1812G0700004644.01"/>
</dbReference>
<reference evidence="3" key="1">
    <citation type="journal article" date="2013" name="Nature">
        <title>Draft genome of the wheat A-genome progenitor Triticum urartu.</title>
        <authorList>
            <person name="Ling H.Q."/>
            <person name="Zhao S."/>
            <person name="Liu D."/>
            <person name="Wang J."/>
            <person name="Sun H."/>
            <person name="Zhang C."/>
            <person name="Fan H."/>
            <person name="Li D."/>
            <person name="Dong L."/>
            <person name="Tao Y."/>
            <person name="Gao C."/>
            <person name="Wu H."/>
            <person name="Li Y."/>
            <person name="Cui Y."/>
            <person name="Guo X."/>
            <person name="Zheng S."/>
            <person name="Wang B."/>
            <person name="Yu K."/>
            <person name="Liang Q."/>
            <person name="Yang W."/>
            <person name="Lou X."/>
            <person name="Chen J."/>
            <person name="Feng M."/>
            <person name="Jian J."/>
            <person name="Zhang X."/>
            <person name="Luo G."/>
            <person name="Jiang Y."/>
            <person name="Liu J."/>
            <person name="Wang Z."/>
            <person name="Sha Y."/>
            <person name="Zhang B."/>
            <person name="Wu H."/>
            <person name="Tang D."/>
            <person name="Shen Q."/>
            <person name="Xue P."/>
            <person name="Zou S."/>
            <person name="Wang X."/>
            <person name="Liu X."/>
            <person name="Wang F."/>
            <person name="Yang Y."/>
            <person name="An X."/>
            <person name="Dong Z."/>
            <person name="Zhang K."/>
            <person name="Zhang X."/>
            <person name="Luo M.C."/>
            <person name="Dvorak J."/>
            <person name="Tong Y."/>
            <person name="Wang J."/>
            <person name="Yang H."/>
            <person name="Li Z."/>
            <person name="Wang D."/>
            <person name="Zhang A."/>
            <person name="Wang J."/>
        </authorList>
    </citation>
    <scope>NUCLEOTIDE SEQUENCE</scope>
    <source>
        <strain evidence="3">cv. G1812</strain>
    </source>
</reference>
<protein>
    <submittedName>
        <fullName evidence="2">Uncharacterized protein</fullName>
    </submittedName>
</protein>